<feature type="region of interest" description="Disordered" evidence="2">
    <location>
        <begin position="1"/>
        <end position="35"/>
    </location>
</feature>
<feature type="compositionally biased region" description="Basic and acidic residues" evidence="2">
    <location>
        <begin position="792"/>
        <end position="802"/>
    </location>
</feature>
<feature type="region of interest" description="Disordered" evidence="2">
    <location>
        <begin position="578"/>
        <end position="838"/>
    </location>
</feature>
<dbReference type="Proteomes" id="UP000323011">
    <property type="component" value="Unassembled WGS sequence"/>
</dbReference>
<feature type="compositionally biased region" description="Polar residues" evidence="2">
    <location>
        <begin position="1"/>
        <end position="22"/>
    </location>
</feature>
<evidence type="ECO:0000256" key="2">
    <source>
        <dbReference type="SAM" id="MobiDB-lite"/>
    </source>
</evidence>
<feature type="compositionally biased region" description="Low complexity" evidence="2">
    <location>
        <begin position="622"/>
        <end position="642"/>
    </location>
</feature>
<feature type="coiled-coil region" evidence="1">
    <location>
        <begin position="336"/>
        <end position="388"/>
    </location>
</feature>
<evidence type="ECO:0000256" key="1">
    <source>
        <dbReference type="SAM" id="Coils"/>
    </source>
</evidence>
<name>A0A5A8CTC1_CAFRO</name>
<accession>A0A5A8CTC1</accession>
<evidence type="ECO:0000313" key="4">
    <source>
        <dbReference type="Proteomes" id="UP000323011"/>
    </source>
</evidence>
<keyword evidence="4" id="KW-1185">Reference proteome</keyword>
<sequence>MGSSWASRTGTASRPETSSSAQVAGYKPQVTPVSIPQPLHQRAKFLLSEDGAAELRRLKANVAFRAAAEQAGVDLRTVALRPLDAFVRPGDDPAVTVARARQHSRNATASLGFVLAKLPEVESTARNTLKRRRTRESRLRESLERVAANGEMAVAEMEERQRRHMSAIERENEALKERRQQLELERSRIEAKFARTTAARKARRRKWRAARAEKQARVARAIARRREAEQAKQDAARERAEADKQAMEAALARVEAQRQEKIAKAAVANEVSRTSGARARVQEREKRARERLVEHLEERLTRADAVQCEVEQARRHVLSEQWARKEESIAFASAVRKAAEARQKQLVEELEEFRELQAKKAQMEEAVARERQERQKKLTAELHEWRERNRREVFDAPGPSDFVSPETFGKGRRVGGVEREEGASWSRAERVTSMAATAAIAAKLPGPPRHLPFVQPTPGGRVSTSRGVGFTHEVVERAKSLPGPGEYDIQAGEARASARGSRTPGAFSHRVRRAFEDIEANATRVQPIASLPPVDTLRELNRQRLTPKQMIRVADRDGLLSLSASQRVLDSIGPEMAESAGLGASGFLPSQRSPPFAGSGRPSSQKALQSPEATSPHGGFDSGSDGESQASSSGPATSASRRNANRRPLLVPLDAPADAGPAFGVDQRSGAPSGKSSARAGSSGSARSQGAMPSEADETAGHDASHTAGVGGCLLPDTGERPEAVQLGRVRPDAEPLDAPQQVRDDETHPGSNDAGEPPHGPRATDGADGAPVADASLEASAAHVEGPSDGGPDHHCADERGGPSPVLDETTQATLEQPRIEGPESAPEPSPPASEQS</sequence>
<dbReference type="AlphaFoldDB" id="A0A5A8CTC1"/>
<feature type="compositionally biased region" description="Basic and acidic residues" evidence="2">
    <location>
        <begin position="415"/>
        <end position="429"/>
    </location>
</feature>
<gene>
    <name evidence="3" type="ORF">FNF29_01805</name>
</gene>
<comment type="caution">
    <text evidence="3">The sequence shown here is derived from an EMBL/GenBank/DDBJ whole genome shotgun (WGS) entry which is preliminary data.</text>
</comment>
<feature type="coiled-coil region" evidence="1">
    <location>
        <begin position="140"/>
        <end position="299"/>
    </location>
</feature>
<reference evidence="3 4" key="1">
    <citation type="submission" date="2019-07" db="EMBL/GenBank/DDBJ databases">
        <title>Genomes of Cafeteria roenbergensis.</title>
        <authorList>
            <person name="Fischer M.G."/>
            <person name="Hackl T."/>
            <person name="Roman M."/>
        </authorList>
    </citation>
    <scope>NUCLEOTIDE SEQUENCE [LARGE SCALE GENOMIC DNA]</scope>
    <source>
        <strain evidence="3 4">BVI</strain>
    </source>
</reference>
<keyword evidence="1" id="KW-0175">Coiled coil</keyword>
<proteinExistence type="predicted"/>
<feature type="region of interest" description="Disordered" evidence="2">
    <location>
        <begin position="447"/>
        <end position="466"/>
    </location>
</feature>
<dbReference type="EMBL" id="VLTN01000007">
    <property type="protein sequence ID" value="KAA0155430.1"/>
    <property type="molecule type" value="Genomic_DNA"/>
</dbReference>
<organism evidence="3 4">
    <name type="scientific">Cafeteria roenbergensis</name>
    <name type="common">Marine flagellate</name>
    <dbReference type="NCBI Taxonomy" id="33653"/>
    <lineage>
        <taxon>Eukaryota</taxon>
        <taxon>Sar</taxon>
        <taxon>Stramenopiles</taxon>
        <taxon>Bigyra</taxon>
        <taxon>Opalozoa</taxon>
        <taxon>Bicosoecida</taxon>
        <taxon>Cafeteriaceae</taxon>
        <taxon>Cafeteria</taxon>
    </lineage>
</organism>
<feature type="region of interest" description="Disordered" evidence="2">
    <location>
        <begin position="396"/>
        <end position="429"/>
    </location>
</feature>
<feature type="compositionally biased region" description="Low complexity" evidence="2">
    <location>
        <begin position="668"/>
        <end position="691"/>
    </location>
</feature>
<feature type="compositionally biased region" description="Polar residues" evidence="2">
    <location>
        <begin position="601"/>
        <end position="613"/>
    </location>
</feature>
<feature type="compositionally biased region" description="Pro residues" evidence="2">
    <location>
        <begin position="827"/>
        <end position="838"/>
    </location>
</feature>
<evidence type="ECO:0000313" key="3">
    <source>
        <dbReference type="EMBL" id="KAA0155430.1"/>
    </source>
</evidence>
<protein>
    <submittedName>
        <fullName evidence="3">Uncharacterized protein</fullName>
    </submittedName>
</protein>